<gene>
    <name evidence="1" type="ORF">ASPZODRAFT_889137</name>
</gene>
<dbReference type="RefSeq" id="XP_022578374.1">
    <property type="nucleotide sequence ID" value="XM_022730334.1"/>
</dbReference>
<keyword evidence="2" id="KW-1185">Reference proteome</keyword>
<reference evidence="2" key="1">
    <citation type="journal article" date="2017" name="Genome Biol.">
        <title>Comparative genomics reveals high biological diversity and specific adaptations in the industrially and medically important fungal genus Aspergillus.</title>
        <authorList>
            <person name="de Vries R.P."/>
            <person name="Riley R."/>
            <person name="Wiebenga A."/>
            <person name="Aguilar-Osorio G."/>
            <person name="Amillis S."/>
            <person name="Uchima C.A."/>
            <person name="Anderluh G."/>
            <person name="Asadollahi M."/>
            <person name="Askin M."/>
            <person name="Barry K."/>
            <person name="Battaglia E."/>
            <person name="Bayram O."/>
            <person name="Benocci T."/>
            <person name="Braus-Stromeyer S.A."/>
            <person name="Caldana C."/>
            <person name="Canovas D."/>
            <person name="Cerqueira G.C."/>
            <person name="Chen F."/>
            <person name="Chen W."/>
            <person name="Choi C."/>
            <person name="Clum A."/>
            <person name="Dos Santos R.A."/>
            <person name="Damasio A.R."/>
            <person name="Diallinas G."/>
            <person name="Emri T."/>
            <person name="Fekete E."/>
            <person name="Flipphi M."/>
            <person name="Freyberg S."/>
            <person name="Gallo A."/>
            <person name="Gournas C."/>
            <person name="Habgood R."/>
            <person name="Hainaut M."/>
            <person name="Harispe M.L."/>
            <person name="Henrissat B."/>
            <person name="Hilden K.S."/>
            <person name="Hope R."/>
            <person name="Hossain A."/>
            <person name="Karabika E."/>
            <person name="Karaffa L."/>
            <person name="Karanyi Z."/>
            <person name="Krasevec N."/>
            <person name="Kuo A."/>
            <person name="Kusch H."/>
            <person name="LaButti K."/>
            <person name="Lagendijk E.L."/>
            <person name="Lapidus A."/>
            <person name="Levasseur A."/>
            <person name="Lindquist E."/>
            <person name="Lipzen A."/>
            <person name="Logrieco A.F."/>
            <person name="MacCabe A."/>
            <person name="Maekelae M.R."/>
            <person name="Malavazi I."/>
            <person name="Melin P."/>
            <person name="Meyer V."/>
            <person name="Mielnichuk N."/>
            <person name="Miskei M."/>
            <person name="Molnar A.P."/>
            <person name="Mule G."/>
            <person name="Ngan C.Y."/>
            <person name="Orejas M."/>
            <person name="Orosz E."/>
            <person name="Ouedraogo J.P."/>
            <person name="Overkamp K.M."/>
            <person name="Park H.-S."/>
            <person name="Perrone G."/>
            <person name="Piumi F."/>
            <person name="Punt P.J."/>
            <person name="Ram A.F."/>
            <person name="Ramon A."/>
            <person name="Rauscher S."/>
            <person name="Record E."/>
            <person name="Riano-Pachon D.M."/>
            <person name="Robert V."/>
            <person name="Roehrig J."/>
            <person name="Ruller R."/>
            <person name="Salamov A."/>
            <person name="Salih N.S."/>
            <person name="Samson R.A."/>
            <person name="Sandor E."/>
            <person name="Sanguinetti M."/>
            <person name="Schuetze T."/>
            <person name="Sepcic K."/>
            <person name="Shelest E."/>
            <person name="Sherlock G."/>
            <person name="Sophianopoulou V."/>
            <person name="Squina F.M."/>
            <person name="Sun H."/>
            <person name="Susca A."/>
            <person name="Todd R.B."/>
            <person name="Tsang A."/>
            <person name="Unkles S.E."/>
            <person name="van de Wiele N."/>
            <person name="van Rossen-Uffink D."/>
            <person name="Oliveira J.V."/>
            <person name="Vesth T.C."/>
            <person name="Visser J."/>
            <person name="Yu J.-H."/>
            <person name="Zhou M."/>
            <person name="Andersen M.R."/>
            <person name="Archer D.B."/>
            <person name="Baker S.E."/>
            <person name="Benoit I."/>
            <person name="Brakhage A.A."/>
            <person name="Braus G.H."/>
            <person name="Fischer R."/>
            <person name="Frisvad J.C."/>
            <person name="Goldman G.H."/>
            <person name="Houbraken J."/>
            <person name="Oakley B."/>
            <person name="Pocsi I."/>
            <person name="Scazzocchio C."/>
            <person name="Seiboth B."/>
            <person name="vanKuyk P.A."/>
            <person name="Wortman J."/>
            <person name="Dyer P.S."/>
            <person name="Grigoriev I.V."/>
        </authorList>
    </citation>
    <scope>NUCLEOTIDE SEQUENCE [LARGE SCALE GENOMIC DNA]</scope>
    <source>
        <strain evidence="2">CBS 506.65</strain>
    </source>
</reference>
<evidence type="ECO:0000313" key="1">
    <source>
        <dbReference type="EMBL" id="OJJ43864.1"/>
    </source>
</evidence>
<sequence>MPSLETLPVEILQTIFLYSLEINLPRASLSIARVLSSPLIYTWLIRLAFSSDNESSRHGIFTPDFLPPPLEFFSLSRSQRRDLQAALLECRWCTLPLMRQCQRDYIEHVLRRKTGDLALSLDPAALQSSLDDGFSRLSDAAHGHRGKGDLVVASRTRADDGSASAERKVAVWFHFGAVQIREPSDVFYERDLFRLPCCNTEFPARLPDKLLRSPWTPTQLEFLDLLAGDAWLDEDPSFPRARQTLRNVVRLRNHAAFTRLLEMHVRTVPYRYSVPWPVHQSTVIAVLKHADTHDDPFVAYLVHKKWNELPDMNSRIKEGLLAKARPAYL</sequence>
<dbReference type="OrthoDB" id="4167490at2759"/>
<proteinExistence type="predicted"/>
<dbReference type="GeneID" id="34616798"/>
<dbReference type="AlphaFoldDB" id="A0A1L9S9M9"/>
<accession>A0A1L9S9M9</accession>
<organism evidence="1 2">
    <name type="scientific">Penicilliopsis zonata CBS 506.65</name>
    <dbReference type="NCBI Taxonomy" id="1073090"/>
    <lineage>
        <taxon>Eukaryota</taxon>
        <taxon>Fungi</taxon>
        <taxon>Dikarya</taxon>
        <taxon>Ascomycota</taxon>
        <taxon>Pezizomycotina</taxon>
        <taxon>Eurotiomycetes</taxon>
        <taxon>Eurotiomycetidae</taxon>
        <taxon>Eurotiales</taxon>
        <taxon>Aspergillaceae</taxon>
        <taxon>Penicilliopsis</taxon>
    </lineage>
</organism>
<dbReference type="EMBL" id="KV878350">
    <property type="protein sequence ID" value="OJJ43864.1"/>
    <property type="molecule type" value="Genomic_DNA"/>
</dbReference>
<name>A0A1L9S9M9_9EURO</name>
<dbReference type="Proteomes" id="UP000184188">
    <property type="component" value="Unassembled WGS sequence"/>
</dbReference>
<protein>
    <submittedName>
        <fullName evidence="1">Uncharacterized protein</fullName>
    </submittedName>
</protein>
<evidence type="ECO:0000313" key="2">
    <source>
        <dbReference type="Proteomes" id="UP000184188"/>
    </source>
</evidence>
<dbReference type="VEuPathDB" id="FungiDB:ASPZODRAFT_889137"/>